<dbReference type="GO" id="GO:0010181">
    <property type="term" value="F:FMN binding"/>
    <property type="evidence" value="ECO:0007669"/>
    <property type="project" value="InterPro"/>
</dbReference>
<evidence type="ECO:0000313" key="3">
    <source>
        <dbReference type="Proteomes" id="UP000009168"/>
    </source>
</evidence>
<dbReference type="eggNOG" id="KOG0134">
    <property type="taxonomic scope" value="Eukaryota"/>
</dbReference>
<accession>Q22M22</accession>
<evidence type="ECO:0000259" key="1">
    <source>
        <dbReference type="Pfam" id="PF00724"/>
    </source>
</evidence>
<dbReference type="Gene3D" id="3.20.20.70">
    <property type="entry name" value="Aldolase class I"/>
    <property type="match status" value="1"/>
</dbReference>
<dbReference type="AlphaFoldDB" id="Q22M22"/>
<reference evidence="3" key="1">
    <citation type="journal article" date="2006" name="PLoS Biol.">
        <title>Macronuclear genome sequence of the ciliate Tetrahymena thermophila, a model eukaryote.</title>
        <authorList>
            <person name="Eisen J.A."/>
            <person name="Coyne R.S."/>
            <person name="Wu M."/>
            <person name="Wu D."/>
            <person name="Thiagarajan M."/>
            <person name="Wortman J.R."/>
            <person name="Badger J.H."/>
            <person name="Ren Q."/>
            <person name="Amedeo P."/>
            <person name="Jones K.M."/>
            <person name="Tallon L.J."/>
            <person name="Delcher A.L."/>
            <person name="Salzberg S.L."/>
            <person name="Silva J.C."/>
            <person name="Haas B.J."/>
            <person name="Majoros W.H."/>
            <person name="Farzad M."/>
            <person name="Carlton J.M."/>
            <person name="Smith R.K. Jr."/>
            <person name="Garg J."/>
            <person name="Pearlman R.E."/>
            <person name="Karrer K.M."/>
            <person name="Sun L."/>
            <person name="Manning G."/>
            <person name="Elde N.C."/>
            <person name="Turkewitz A.P."/>
            <person name="Asai D.J."/>
            <person name="Wilkes D.E."/>
            <person name="Wang Y."/>
            <person name="Cai H."/>
            <person name="Collins K."/>
            <person name="Stewart B.A."/>
            <person name="Lee S.R."/>
            <person name="Wilamowska K."/>
            <person name="Weinberg Z."/>
            <person name="Ruzzo W.L."/>
            <person name="Wloga D."/>
            <person name="Gaertig J."/>
            <person name="Frankel J."/>
            <person name="Tsao C.-C."/>
            <person name="Gorovsky M.A."/>
            <person name="Keeling P.J."/>
            <person name="Waller R.F."/>
            <person name="Patron N.J."/>
            <person name="Cherry J.M."/>
            <person name="Stover N.A."/>
            <person name="Krieger C.J."/>
            <person name="del Toro C."/>
            <person name="Ryder H.F."/>
            <person name="Williamson S.C."/>
            <person name="Barbeau R.A."/>
            <person name="Hamilton E.P."/>
            <person name="Orias E."/>
        </authorList>
    </citation>
    <scope>NUCLEOTIDE SEQUENCE [LARGE SCALE GENOMIC DNA]</scope>
    <source>
        <strain evidence="3">SB210</strain>
    </source>
</reference>
<dbReference type="InParanoid" id="Q22M22"/>
<dbReference type="CDD" id="cd02933">
    <property type="entry name" value="OYE_like_FMN"/>
    <property type="match status" value="1"/>
</dbReference>
<feature type="domain" description="NADH:flavin oxidoreductase/NADH oxidase N-terminal" evidence="1">
    <location>
        <begin position="4"/>
        <end position="342"/>
    </location>
</feature>
<dbReference type="GO" id="GO:0016491">
    <property type="term" value="F:oxidoreductase activity"/>
    <property type="evidence" value="ECO:0007669"/>
    <property type="project" value="InterPro"/>
</dbReference>
<name>Q22M22_TETTS</name>
<dbReference type="OMA" id="ENRFRFP"/>
<sequence length="373" mass="41477">MKNLLTPITLGKLNLKNRFILAPMTRMRGELDGTPTDIMAEYFSQRSSFGLIVTEASFINPYANTYPGNGALFNGKHLEAWKRVVEKVHQSGGKISIQLYHVGRSGNKAILGADSVAPSPIAINGIDFLTQKPYETPKELTKSQIQQILEEFHNSAVLAKQAGFDGVQLHGANGYLVDQFLRDGTNQRKDEYGGSVENRSRFLLEAVDRLIDGFSAENVSVRVSPTDRFSDMYDSNPLQLLSYLLPQLDKKGLQFVEVKRHGPVDPKKEKPGRQLPDYQIPNFYETLRPLLKKTPFVGNTGISVDEGTKLVQQGTLDAVAFGYLGICNPDLPVRIQNNYPLNLNADPTTFYTGGARGYTDYPAFSQENRQQAV</sequence>
<dbReference type="Pfam" id="PF00724">
    <property type="entry name" value="Oxidored_FMN"/>
    <property type="match status" value="1"/>
</dbReference>
<dbReference type="Proteomes" id="UP000009168">
    <property type="component" value="Unassembled WGS sequence"/>
</dbReference>
<dbReference type="InterPro" id="IPR001155">
    <property type="entry name" value="OxRdtase_FMN_N"/>
</dbReference>
<dbReference type="RefSeq" id="XP_977198.1">
    <property type="nucleotide sequence ID" value="XM_972105.1"/>
</dbReference>
<proteinExistence type="predicted"/>
<dbReference type="PANTHER" id="PTHR22893">
    <property type="entry name" value="NADH OXIDOREDUCTASE-RELATED"/>
    <property type="match status" value="1"/>
</dbReference>
<dbReference type="STRING" id="312017.Q22M22"/>
<keyword evidence="3" id="KW-1185">Reference proteome</keyword>
<gene>
    <name evidence="2" type="ORF">TTHERM_00038970</name>
</gene>
<protein>
    <submittedName>
        <fullName evidence="2">FAD/FMN-binding family oxidoreductase</fullName>
    </submittedName>
</protein>
<dbReference type="HOGENOM" id="CLU_012153_0_0_1"/>
<dbReference type="KEGG" id="tet:TTHERM_00038970"/>
<dbReference type="SUPFAM" id="SSF51395">
    <property type="entry name" value="FMN-linked oxidoreductases"/>
    <property type="match status" value="1"/>
</dbReference>
<dbReference type="OrthoDB" id="72788at2759"/>
<dbReference type="GeneID" id="7841411"/>
<dbReference type="EMBL" id="GG662720">
    <property type="protein sequence ID" value="EAR86520.1"/>
    <property type="molecule type" value="Genomic_DNA"/>
</dbReference>
<dbReference type="InterPro" id="IPR045247">
    <property type="entry name" value="Oye-like"/>
</dbReference>
<organism evidence="2 3">
    <name type="scientific">Tetrahymena thermophila (strain SB210)</name>
    <dbReference type="NCBI Taxonomy" id="312017"/>
    <lineage>
        <taxon>Eukaryota</taxon>
        <taxon>Sar</taxon>
        <taxon>Alveolata</taxon>
        <taxon>Ciliophora</taxon>
        <taxon>Intramacronucleata</taxon>
        <taxon>Oligohymenophorea</taxon>
        <taxon>Hymenostomatida</taxon>
        <taxon>Tetrahymenina</taxon>
        <taxon>Tetrahymenidae</taxon>
        <taxon>Tetrahymena</taxon>
    </lineage>
</organism>
<evidence type="ECO:0000313" key="2">
    <source>
        <dbReference type="EMBL" id="EAR86520.1"/>
    </source>
</evidence>
<dbReference type="PANTHER" id="PTHR22893:SF91">
    <property type="entry name" value="NADPH DEHYDROGENASE 2-RELATED"/>
    <property type="match status" value="1"/>
</dbReference>
<dbReference type="InterPro" id="IPR013785">
    <property type="entry name" value="Aldolase_TIM"/>
</dbReference>